<accession>A0A0V1BUY3</accession>
<reference evidence="1 2" key="1">
    <citation type="submission" date="2015-01" db="EMBL/GenBank/DDBJ databases">
        <title>Evolution of Trichinella species and genotypes.</title>
        <authorList>
            <person name="Korhonen P.K."/>
            <person name="Edoardo P."/>
            <person name="Giuseppe L.R."/>
            <person name="Gasser R.B."/>
        </authorList>
    </citation>
    <scope>NUCLEOTIDE SEQUENCE [LARGE SCALE GENOMIC DNA]</scope>
    <source>
        <strain evidence="1">ISS3</strain>
    </source>
</reference>
<dbReference type="InParanoid" id="A0A0V1BUY3"/>
<proteinExistence type="predicted"/>
<comment type="caution">
    <text evidence="1">The sequence shown here is derived from an EMBL/GenBank/DDBJ whole genome shotgun (WGS) entry which is preliminary data.</text>
</comment>
<name>A0A0V1BUY3_TRISP</name>
<gene>
    <name evidence="1" type="ORF">T01_15829</name>
</gene>
<evidence type="ECO:0000313" key="1">
    <source>
        <dbReference type="EMBL" id="KRY40953.1"/>
    </source>
</evidence>
<dbReference type="Proteomes" id="UP000054776">
    <property type="component" value="Unassembled WGS sequence"/>
</dbReference>
<sequence length="95" mass="10864">MKLDNDKKELSSSEFWQEFADCLGNQHCPLHVELPYIGYACFATVINSVYNLRQSIITQKGFKKLISYGYFSKLLIKCLKINLSSPSDNETLKGH</sequence>
<keyword evidence="2" id="KW-1185">Reference proteome</keyword>
<protein>
    <submittedName>
        <fullName evidence="1">Uncharacterized protein</fullName>
    </submittedName>
</protein>
<evidence type="ECO:0000313" key="2">
    <source>
        <dbReference type="Proteomes" id="UP000054776"/>
    </source>
</evidence>
<organism evidence="1 2">
    <name type="scientific">Trichinella spiralis</name>
    <name type="common">Trichina worm</name>
    <dbReference type="NCBI Taxonomy" id="6334"/>
    <lineage>
        <taxon>Eukaryota</taxon>
        <taxon>Metazoa</taxon>
        <taxon>Ecdysozoa</taxon>
        <taxon>Nematoda</taxon>
        <taxon>Enoplea</taxon>
        <taxon>Dorylaimia</taxon>
        <taxon>Trichinellida</taxon>
        <taxon>Trichinellidae</taxon>
        <taxon>Trichinella</taxon>
    </lineage>
</organism>
<dbReference type="EMBL" id="JYDH01000010">
    <property type="protein sequence ID" value="KRY40953.1"/>
    <property type="molecule type" value="Genomic_DNA"/>
</dbReference>
<dbReference type="AlphaFoldDB" id="A0A0V1BUY3"/>